<dbReference type="PANTHER" id="PTHR32246">
    <property type="entry name" value="INGRESSION PROTEIN FIC1"/>
    <property type="match status" value="1"/>
</dbReference>
<dbReference type="PROSITE" id="PS50004">
    <property type="entry name" value="C2"/>
    <property type="match status" value="1"/>
</dbReference>
<dbReference type="PANTHER" id="PTHR32246:SF88">
    <property type="entry name" value="PROTEIN SRC2 HOMOLOG"/>
    <property type="match status" value="1"/>
</dbReference>
<reference evidence="3" key="1">
    <citation type="journal article" date="2008" name="BMC Genomics">
        <title>A conifer genomics resource of 200,000 spruce (Picea spp.) ESTs and 6,464 high-quality, sequence-finished full-length cDNAs for Sitka spruce (Picea sitchensis).</title>
        <authorList>
            <person name="Ralph S.G."/>
            <person name="Chun H.J."/>
            <person name="Kolosova N."/>
            <person name="Cooper D."/>
            <person name="Oddy C."/>
            <person name="Ritland C.E."/>
            <person name="Kirkpatrick R."/>
            <person name="Moore R."/>
            <person name="Barber S."/>
            <person name="Holt R.A."/>
            <person name="Jones S.J."/>
            <person name="Marra M.A."/>
            <person name="Douglas C.J."/>
            <person name="Ritland K."/>
            <person name="Bohlmann J."/>
        </authorList>
    </citation>
    <scope>NUCLEOTIDE SEQUENCE</scope>
    <source>
        <tissue evidence="3">Green portion of the leader tissue</tissue>
    </source>
</reference>
<accession>A9NRT4</accession>
<name>A9NRT4_PICSI</name>
<evidence type="ECO:0000256" key="1">
    <source>
        <dbReference type="SAM" id="MobiDB-lite"/>
    </source>
</evidence>
<organism evidence="3">
    <name type="scientific">Picea sitchensis</name>
    <name type="common">Sitka spruce</name>
    <name type="synonym">Pinus sitchensis</name>
    <dbReference type="NCBI Taxonomy" id="3332"/>
    <lineage>
        <taxon>Eukaryota</taxon>
        <taxon>Viridiplantae</taxon>
        <taxon>Streptophyta</taxon>
        <taxon>Embryophyta</taxon>
        <taxon>Tracheophyta</taxon>
        <taxon>Spermatophyta</taxon>
        <taxon>Pinopsida</taxon>
        <taxon>Pinidae</taxon>
        <taxon>Conifers I</taxon>
        <taxon>Pinales</taxon>
        <taxon>Pinaceae</taxon>
        <taxon>Picea</taxon>
    </lineage>
</organism>
<dbReference type="InterPro" id="IPR044750">
    <property type="entry name" value="C2_SRC2/BAP"/>
</dbReference>
<dbReference type="InterPro" id="IPR000008">
    <property type="entry name" value="C2_dom"/>
</dbReference>
<dbReference type="GO" id="GO:0006952">
    <property type="term" value="P:defense response"/>
    <property type="evidence" value="ECO:0007669"/>
    <property type="project" value="InterPro"/>
</dbReference>
<dbReference type="AlphaFoldDB" id="A9NRT4"/>
<evidence type="ECO:0000313" key="3">
    <source>
        <dbReference type="EMBL" id="ABK23345.1"/>
    </source>
</evidence>
<feature type="domain" description="C2" evidence="2">
    <location>
        <begin position="1"/>
        <end position="84"/>
    </location>
</feature>
<feature type="compositionally biased region" description="Polar residues" evidence="1">
    <location>
        <begin position="183"/>
        <end position="194"/>
    </location>
</feature>
<dbReference type="Gene3D" id="2.60.40.150">
    <property type="entry name" value="C2 domain"/>
    <property type="match status" value="1"/>
</dbReference>
<feature type="compositionally biased region" description="Polar residues" evidence="1">
    <location>
        <begin position="159"/>
        <end position="175"/>
    </location>
</feature>
<dbReference type="InterPro" id="IPR035892">
    <property type="entry name" value="C2_domain_sf"/>
</dbReference>
<dbReference type="CDD" id="cd04051">
    <property type="entry name" value="C2_SRC2_like"/>
    <property type="match status" value="1"/>
</dbReference>
<feature type="region of interest" description="Disordered" evidence="1">
    <location>
        <begin position="128"/>
        <end position="194"/>
    </location>
</feature>
<proteinExistence type="evidence at transcript level"/>
<dbReference type="SUPFAM" id="SSF49562">
    <property type="entry name" value="C2 domain (Calcium/lipid-binding domain, CaLB)"/>
    <property type="match status" value="1"/>
</dbReference>
<protein>
    <recommendedName>
        <fullName evidence="2">C2 domain-containing protein</fullName>
    </recommendedName>
</protein>
<dbReference type="EMBL" id="EF084013">
    <property type="protein sequence ID" value="ABK23345.1"/>
    <property type="molecule type" value="mRNA"/>
</dbReference>
<dbReference type="Pfam" id="PF00168">
    <property type="entry name" value="C2"/>
    <property type="match status" value="1"/>
</dbReference>
<sequence>MRCYAVAYIDPEQKASTRIDQDGGINPTWNEKLVLAADDELLSNVLAAITVEIYSYSHIRDKLVGTARILISDLLKGGDPANPSDNPIQCIAVQVRRPSSRPQGILNVWVPPTGRFLLHRTSLSFSRKDAEVTPLEQGANNGGAPEGKEEEEVHLHSSPEWSSASDVSSPRSTPASALRPQENRVSVTPTKQDE</sequence>
<evidence type="ECO:0000259" key="2">
    <source>
        <dbReference type="PROSITE" id="PS50004"/>
    </source>
</evidence>